<accession>A0A368ULI0</accession>
<evidence type="ECO:0000313" key="2">
    <source>
        <dbReference type="EMBL" id="RCW29648.1"/>
    </source>
</evidence>
<keyword evidence="3" id="KW-1185">Reference proteome</keyword>
<gene>
    <name evidence="2" type="ORF">DFO77_1265</name>
</gene>
<dbReference type="Pfam" id="PF16289">
    <property type="entry name" value="PIN_12"/>
    <property type="match status" value="1"/>
</dbReference>
<dbReference type="EMBL" id="QPIZ01000026">
    <property type="protein sequence ID" value="RCW29648.1"/>
    <property type="molecule type" value="Genomic_DNA"/>
</dbReference>
<reference evidence="2 3" key="1">
    <citation type="submission" date="2018-07" db="EMBL/GenBank/DDBJ databases">
        <title>Freshwater and sediment microbial communities from various areas in North America, analyzing microbe dynamics in response to fracking.</title>
        <authorList>
            <person name="Lamendella R."/>
        </authorList>
    </citation>
    <scope>NUCLEOTIDE SEQUENCE [LARGE SCALE GENOMIC DNA]</scope>
    <source>
        <strain evidence="2 3">160A</strain>
    </source>
</reference>
<comment type="caution">
    <text evidence="2">The sequence shown here is derived from an EMBL/GenBank/DDBJ whole genome shotgun (WGS) entry which is preliminary data.</text>
</comment>
<evidence type="ECO:0000259" key="1">
    <source>
        <dbReference type="Pfam" id="PF16289"/>
    </source>
</evidence>
<dbReference type="Proteomes" id="UP000252733">
    <property type="component" value="Unassembled WGS sequence"/>
</dbReference>
<evidence type="ECO:0000313" key="3">
    <source>
        <dbReference type="Proteomes" id="UP000252733"/>
    </source>
</evidence>
<protein>
    <recommendedName>
        <fullName evidence="1">DUF4935 domain-containing protein</fullName>
    </recommendedName>
</protein>
<sequence length="356" mass="42016">MNITLFIDTNILFVKHFYKFKQVNFIYNLKRLINDISVNNFPLTISIILPKIVVDELLQQQIESYNDKMKELNRFDFPNFEIIESVNYPNYLNEILTNELKQVDKPQTRTQIIEYSKNLKIDEIIERAIKKQPPFEGKEKDSDKGFKDVILWEMMVDYQKANKNTKTILCTNDQIFKTSFLIEEFTKRVSSTFKVVNWHKGNSDIIRLLGEILNKPTTLSIESQIIKGFEDLIYKSNLNSLFLDLKFTNPINQSIYFFKQLEIIEFNLISNIAQHEHKGDKGYYYFVVEIKIKYDFVDEVFLKSDIGDIISTSDFYEYEIIFNPKTNIYSIISYDSLEKTEFVNDGIELKKAANNV</sequence>
<dbReference type="InterPro" id="IPR032557">
    <property type="entry name" value="DUF4935"/>
</dbReference>
<dbReference type="RefSeq" id="WP_114437804.1">
    <property type="nucleotide sequence ID" value="NZ_QPIZ01000026.1"/>
</dbReference>
<name>A0A368ULI0_9BACT</name>
<organism evidence="2 3">
    <name type="scientific">Marinilabilia salmonicolor</name>
    <dbReference type="NCBI Taxonomy" id="989"/>
    <lineage>
        <taxon>Bacteria</taxon>
        <taxon>Pseudomonadati</taxon>
        <taxon>Bacteroidota</taxon>
        <taxon>Bacteroidia</taxon>
        <taxon>Marinilabiliales</taxon>
        <taxon>Marinilabiliaceae</taxon>
        <taxon>Marinilabilia</taxon>
    </lineage>
</organism>
<feature type="domain" description="DUF4935" evidence="1">
    <location>
        <begin position="5"/>
        <end position="174"/>
    </location>
</feature>
<proteinExistence type="predicted"/>
<dbReference type="AlphaFoldDB" id="A0A368ULI0"/>